<protein>
    <submittedName>
        <fullName evidence="8">DUF3817 domain-containing protein</fullName>
    </submittedName>
</protein>
<sequence length="103" mass="11553">MLRLFRFVALIEGITTIALFLVAMPMKYWLGNPALVPPVGMAHGVAWLAYVLGMLACFPGKGFTVWQWVRTFLVAFVPFGTFLNDPMIHRREKDLQGQAALKA</sequence>
<evidence type="ECO:0000256" key="2">
    <source>
        <dbReference type="ARBA" id="ARBA00022475"/>
    </source>
</evidence>
<feature type="transmembrane region" description="Helical" evidence="6">
    <location>
        <begin position="35"/>
        <end position="58"/>
    </location>
</feature>
<evidence type="ECO:0000256" key="5">
    <source>
        <dbReference type="ARBA" id="ARBA00023136"/>
    </source>
</evidence>
<evidence type="ECO:0000256" key="1">
    <source>
        <dbReference type="ARBA" id="ARBA00004651"/>
    </source>
</evidence>
<keyword evidence="5 6" id="KW-0472">Membrane</keyword>
<dbReference type="RefSeq" id="WP_161391022.1">
    <property type="nucleotide sequence ID" value="NZ_JBHSCP010000001.1"/>
</dbReference>
<dbReference type="GO" id="GO:0005886">
    <property type="term" value="C:plasma membrane"/>
    <property type="evidence" value="ECO:0007669"/>
    <property type="project" value="UniProtKB-SubCell"/>
</dbReference>
<evidence type="ECO:0000313" key="8">
    <source>
        <dbReference type="EMBL" id="MXO99289.1"/>
    </source>
</evidence>
<gene>
    <name evidence="8" type="ORF">GRI97_09835</name>
</gene>
<keyword evidence="3 6" id="KW-0812">Transmembrane</keyword>
<evidence type="ECO:0000256" key="4">
    <source>
        <dbReference type="ARBA" id="ARBA00022989"/>
    </source>
</evidence>
<dbReference type="PANTHER" id="PTHR40077:SF1">
    <property type="entry name" value="MEMBRANE PROTEIN"/>
    <property type="match status" value="1"/>
</dbReference>
<dbReference type="AlphaFoldDB" id="A0A6I4TVQ8"/>
<name>A0A6I4TVQ8_9SPHN</name>
<dbReference type="OrthoDB" id="1121311at2"/>
<evidence type="ECO:0000259" key="7">
    <source>
        <dbReference type="Pfam" id="PF12823"/>
    </source>
</evidence>
<comment type="subcellular location">
    <subcellularLocation>
        <location evidence="1">Cell membrane</location>
        <topology evidence="1">Multi-pass membrane protein</topology>
    </subcellularLocation>
</comment>
<dbReference type="Proteomes" id="UP000469430">
    <property type="component" value="Unassembled WGS sequence"/>
</dbReference>
<dbReference type="NCBIfam" id="TIGR03954">
    <property type="entry name" value="integ_memb_HG"/>
    <property type="match status" value="1"/>
</dbReference>
<comment type="caution">
    <text evidence="8">The sequence shown here is derived from an EMBL/GenBank/DDBJ whole genome shotgun (WGS) entry which is preliminary data.</text>
</comment>
<dbReference type="EMBL" id="WTYJ01000002">
    <property type="protein sequence ID" value="MXO99289.1"/>
    <property type="molecule type" value="Genomic_DNA"/>
</dbReference>
<organism evidence="8 9">
    <name type="scientific">Croceibacterium xixiisoli</name>
    <dbReference type="NCBI Taxonomy" id="1476466"/>
    <lineage>
        <taxon>Bacteria</taxon>
        <taxon>Pseudomonadati</taxon>
        <taxon>Pseudomonadota</taxon>
        <taxon>Alphaproteobacteria</taxon>
        <taxon>Sphingomonadales</taxon>
        <taxon>Erythrobacteraceae</taxon>
        <taxon>Croceibacterium</taxon>
    </lineage>
</organism>
<reference evidence="8 9" key="1">
    <citation type="submission" date="2019-12" db="EMBL/GenBank/DDBJ databases">
        <title>Genomic-based taxomic classification of the family Erythrobacteraceae.</title>
        <authorList>
            <person name="Xu L."/>
        </authorList>
    </citation>
    <scope>NUCLEOTIDE SEQUENCE [LARGE SCALE GENOMIC DNA]</scope>
    <source>
        <strain evidence="8 9">S36</strain>
    </source>
</reference>
<dbReference type="InterPro" id="IPR023845">
    <property type="entry name" value="DUF3817_TM"/>
</dbReference>
<evidence type="ECO:0000256" key="3">
    <source>
        <dbReference type="ARBA" id="ARBA00022692"/>
    </source>
</evidence>
<proteinExistence type="predicted"/>
<evidence type="ECO:0000313" key="9">
    <source>
        <dbReference type="Proteomes" id="UP000469430"/>
    </source>
</evidence>
<dbReference type="Pfam" id="PF12823">
    <property type="entry name" value="DUF3817"/>
    <property type="match status" value="1"/>
</dbReference>
<dbReference type="PANTHER" id="PTHR40077">
    <property type="entry name" value="MEMBRANE PROTEIN-RELATED"/>
    <property type="match status" value="1"/>
</dbReference>
<keyword evidence="4 6" id="KW-1133">Transmembrane helix</keyword>
<feature type="transmembrane region" description="Helical" evidence="6">
    <location>
        <begin position="7"/>
        <end position="29"/>
    </location>
</feature>
<evidence type="ECO:0000256" key="6">
    <source>
        <dbReference type="SAM" id="Phobius"/>
    </source>
</evidence>
<accession>A0A6I4TVQ8</accession>
<feature type="domain" description="DUF3817" evidence="7">
    <location>
        <begin position="2"/>
        <end position="89"/>
    </location>
</feature>
<keyword evidence="9" id="KW-1185">Reference proteome</keyword>
<keyword evidence="2" id="KW-1003">Cell membrane</keyword>